<keyword evidence="1" id="KW-0479">Metal-binding</keyword>
<dbReference type="Gene3D" id="2.60.120.10">
    <property type="entry name" value="Jelly Rolls"/>
    <property type="match status" value="1"/>
</dbReference>
<gene>
    <name evidence="3" type="ORF">NUH88_00580</name>
</gene>
<accession>A0A9J7ARH1</accession>
<dbReference type="AlphaFoldDB" id="A0A9J7ARH1"/>
<evidence type="ECO:0000256" key="1">
    <source>
        <dbReference type="ARBA" id="ARBA00022723"/>
    </source>
</evidence>
<dbReference type="InterPro" id="IPR013096">
    <property type="entry name" value="Cupin_2"/>
</dbReference>
<evidence type="ECO:0000313" key="4">
    <source>
        <dbReference type="Proteomes" id="UP001060336"/>
    </source>
</evidence>
<evidence type="ECO:0000313" key="3">
    <source>
        <dbReference type="EMBL" id="UUX50203.1"/>
    </source>
</evidence>
<dbReference type="PANTHER" id="PTHR35848:SF9">
    <property type="entry name" value="SLL1358 PROTEIN"/>
    <property type="match status" value="1"/>
</dbReference>
<keyword evidence="4" id="KW-1185">Reference proteome</keyword>
<dbReference type="EMBL" id="CP102480">
    <property type="protein sequence ID" value="UUX50203.1"/>
    <property type="molecule type" value="Genomic_DNA"/>
</dbReference>
<dbReference type="GO" id="GO:0046872">
    <property type="term" value="F:metal ion binding"/>
    <property type="evidence" value="ECO:0007669"/>
    <property type="project" value="UniProtKB-KW"/>
</dbReference>
<name>A0A9J7ARH1_9PROT</name>
<organism evidence="3 4">
    <name type="scientific">Nisaea acidiphila</name>
    <dbReference type="NCBI Taxonomy" id="1862145"/>
    <lineage>
        <taxon>Bacteria</taxon>
        <taxon>Pseudomonadati</taxon>
        <taxon>Pseudomonadota</taxon>
        <taxon>Alphaproteobacteria</taxon>
        <taxon>Rhodospirillales</taxon>
        <taxon>Thalassobaculaceae</taxon>
        <taxon>Nisaea</taxon>
    </lineage>
</organism>
<dbReference type="RefSeq" id="WP_257769302.1">
    <property type="nucleotide sequence ID" value="NZ_CP102480.1"/>
</dbReference>
<reference evidence="3" key="1">
    <citation type="submission" date="2022-08" db="EMBL/GenBank/DDBJ databases">
        <title>Nisaea acidiphila sp. nov., isolated from a marine algal debris and emended description of the genus Nisaea Urios et al. 2008.</title>
        <authorList>
            <person name="Kwon K."/>
        </authorList>
    </citation>
    <scope>NUCLEOTIDE SEQUENCE</scope>
    <source>
        <strain evidence="3">MEBiC11861</strain>
    </source>
</reference>
<dbReference type="InterPro" id="IPR051610">
    <property type="entry name" value="GPI/OXD"/>
</dbReference>
<evidence type="ECO:0000259" key="2">
    <source>
        <dbReference type="Pfam" id="PF07883"/>
    </source>
</evidence>
<dbReference type="KEGG" id="naci:NUH88_00580"/>
<sequence length="157" mass="17040">MSRPTSPAFDPMDVAPRIGSGYPEQFQKGCEAREKRRLGDHGGLVNFGVNLTTLPPGQGSAIRHWHTMQDEFVYVVSGELTLITDAGEQILTAGMCAAFPKNVPDGHCLVNRSDAPASYLEIGDRTPGDMGHYPELDLVADGRAGDYVFTRKDGTPY</sequence>
<dbReference type="InterPro" id="IPR011051">
    <property type="entry name" value="RmlC_Cupin_sf"/>
</dbReference>
<dbReference type="InterPro" id="IPR014710">
    <property type="entry name" value="RmlC-like_jellyroll"/>
</dbReference>
<dbReference type="SUPFAM" id="SSF51182">
    <property type="entry name" value="RmlC-like cupins"/>
    <property type="match status" value="1"/>
</dbReference>
<feature type="domain" description="Cupin type-2" evidence="2">
    <location>
        <begin position="51"/>
        <end position="122"/>
    </location>
</feature>
<dbReference type="Proteomes" id="UP001060336">
    <property type="component" value="Chromosome"/>
</dbReference>
<protein>
    <submittedName>
        <fullName evidence="3">Cupin domain-containing protein</fullName>
    </submittedName>
</protein>
<dbReference type="Pfam" id="PF07883">
    <property type="entry name" value="Cupin_2"/>
    <property type="match status" value="1"/>
</dbReference>
<dbReference type="CDD" id="cd02224">
    <property type="entry name" value="cupin_SPO2919-like"/>
    <property type="match status" value="1"/>
</dbReference>
<dbReference type="PANTHER" id="PTHR35848">
    <property type="entry name" value="OXALATE-BINDING PROTEIN"/>
    <property type="match status" value="1"/>
</dbReference>
<proteinExistence type="predicted"/>